<keyword evidence="8" id="KW-0449">Lipoprotein</keyword>
<keyword evidence="4" id="KW-0336">GPI-anchor</keyword>
<keyword evidence="5 9" id="KW-0732">Signal</keyword>
<evidence type="ECO:0000259" key="10">
    <source>
        <dbReference type="Pfam" id="PF13206"/>
    </source>
</evidence>
<evidence type="ECO:0000256" key="1">
    <source>
        <dbReference type="ARBA" id="ARBA00002523"/>
    </source>
</evidence>
<reference evidence="11" key="1">
    <citation type="submission" date="2013-02" db="EMBL/GenBank/DDBJ databases">
        <authorList>
            <person name="Cross G.A.M."/>
            <person name="Kim H.-S."/>
            <person name="Wickstead B."/>
        </authorList>
    </citation>
    <scope>NUCLEOTIDE SEQUENCE</scope>
    <source>
        <strain evidence="11">Lister 427</strain>
    </source>
</reference>
<dbReference type="Pfam" id="PF13206">
    <property type="entry name" value="VSG_B"/>
    <property type="match status" value="1"/>
</dbReference>
<reference evidence="11" key="2">
    <citation type="journal article" date="2014" name="Mol. Biochem. Parasitol.">
        <title>Capturing the variant surface glycoprotein repertoire (the VSGnome) of Trypanosoma brucei Lister 427.</title>
        <authorList>
            <person name="Cross G.A."/>
            <person name="Kim H.S."/>
            <person name="Wickstead B."/>
        </authorList>
    </citation>
    <scope>NUCLEOTIDE SEQUENCE</scope>
    <source>
        <strain evidence="11">Lister 427</strain>
    </source>
</reference>
<feature type="signal peptide" evidence="9">
    <location>
        <begin position="1"/>
        <end position="22"/>
    </location>
</feature>
<evidence type="ECO:0000256" key="9">
    <source>
        <dbReference type="SAM" id="SignalP"/>
    </source>
</evidence>
<keyword evidence="3" id="KW-1003">Cell membrane</keyword>
<organism evidence="11">
    <name type="scientific">Trypanosoma brucei</name>
    <dbReference type="NCBI Taxonomy" id="5691"/>
    <lineage>
        <taxon>Eukaryota</taxon>
        <taxon>Discoba</taxon>
        <taxon>Euglenozoa</taxon>
        <taxon>Kinetoplastea</taxon>
        <taxon>Metakinetoplastina</taxon>
        <taxon>Trypanosomatida</taxon>
        <taxon>Trypanosomatidae</taxon>
        <taxon>Trypanosoma</taxon>
    </lineage>
</organism>
<evidence type="ECO:0000256" key="2">
    <source>
        <dbReference type="ARBA" id="ARBA00004609"/>
    </source>
</evidence>
<evidence type="ECO:0000256" key="5">
    <source>
        <dbReference type="ARBA" id="ARBA00022729"/>
    </source>
</evidence>
<dbReference type="AlphaFoldDB" id="M4TBX0"/>
<evidence type="ECO:0000256" key="3">
    <source>
        <dbReference type="ARBA" id="ARBA00022475"/>
    </source>
</evidence>
<evidence type="ECO:0000313" key="11">
    <source>
        <dbReference type="EMBL" id="AGH60485.1"/>
    </source>
</evidence>
<evidence type="ECO:0000256" key="7">
    <source>
        <dbReference type="ARBA" id="ARBA00023180"/>
    </source>
</evidence>
<dbReference type="VEuPathDB" id="TriTrypDB:Tb427_000337600"/>
<protein>
    <submittedName>
        <fullName evidence="11">Variant surface glycoprotein 1561</fullName>
    </submittedName>
</protein>
<feature type="chain" id="PRO_5004058480" evidence="9">
    <location>
        <begin position="23"/>
        <end position="364"/>
    </location>
</feature>
<keyword evidence="6" id="KW-0472">Membrane</keyword>
<proteinExistence type="predicted"/>
<comment type="function">
    <text evidence="1">VSG forms a coat on the surface of the parasite. The trypanosome evades the immune response of the host by expressing a series of antigenically distinct VSGs from an estimated 1000 VSG genes.</text>
</comment>
<feature type="domain" description="Trypanosome variant surface glycoprotein B-type N-terminal" evidence="10">
    <location>
        <begin position="15"/>
        <end position="361"/>
    </location>
</feature>
<evidence type="ECO:0000256" key="8">
    <source>
        <dbReference type="ARBA" id="ARBA00023288"/>
    </source>
</evidence>
<accession>M4TBX0</accession>
<sequence>MQQGLTLATLICMSAFVRDAKATAPAANDARREFTTLCAAWAAMESALKIPMEQETVPEAFAEIAAINISVAGTDWHQQIKAVKDSSGWETFKKKDNGKWDSLFWDEIMPIWIAAYDKVHAANNQWYKEHPRPTNTAPAEAVRHAINVSASLAYQKRLTITKAGQDATGAPLAARYKQQLSEAICGKAEYSSSDGNGKCKDISATPAKDTICTQANAGKALKLDLLCLCENDAAEVCKAAYKTNLISAANLQRNSLAAATACCPQKEHTAITIEHLTTAVGAVRALIGHDTDLSTAVTVLGKLNTAATDCSHSSNGACVDYTTYYAAPKTGFDSIPWVAAADGAVATYKRFQVQKQAAAQAKIR</sequence>
<evidence type="ECO:0000256" key="4">
    <source>
        <dbReference type="ARBA" id="ARBA00022622"/>
    </source>
</evidence>
<dbReference type="InterPro" id="IPR025932">
    <property type="entry name" value="Trypano_VSG_B_N_dom"/>
</dbReference>
<comment type="subcellular location">
    <subcellularLocation>
        <location evidence="2">Cell membrane</location>
        <topology evidence="2">Lipid-anchor</topology>
        <topology evidence="2">GPI-anchor</topology>
    </subcellularLocation>
</comment>
<dbReference type="GO" id="GO:0098552">
    <property type="term" value="C:side of membrane"/>
    <property type="evidence" value="ECO:0007669"/>
    <property type="project" value="UniProtKB-KW"/>
</dbReference>
<evidence type="ECO:0000256" key="6">
    <source>
        <dbReference type="ARBA" id="ARBA00023136"/>
    </source>
</evidence>
<dbReference type="GO" id="GO:0005886">
    <property type="term" value="C:plasma membrane"/>
    <property type="evidence" value="ECO:0007669"/>
    <property type="project" value="UniProtKB-SubCell"/>
</dbReference>
<name>M4TBX0_9TRYP</name>
<dbReference type="EMBL" id="KC613054">
    <property type="protein sequence ID" value="AGH60485.1"/>
    <property type="molecule type" value="Genomic_DNA"/>
</dbReference>
<keyword evidence="7" id="KW-0325">Glycoprotein</keyword>